<dbReference type="InterPro" id="IPR052421">
    <property type="entry name" value="PCW_Enzyme_Inhibitor"/>
</dbReference>
<evidence type="ECO:0000256" key="3">
    <source>
        <dbReference type="ARBA" id="ARBA00038471"/>
    </source>
</evidence>
<keyword evidence="1" id="KW-0732">Signal</keyword>
<dbReference type="AlphaFoldDB" id="A0A4S4D5T2"/>
<dbReference type="GO" id="GO:0004857">
    <property type="term" value="F:enzyme inhibitor activity"/>
    <property type="evidence" value="ECO:0007669"/>
    <property type="project" value="InterPro"/>
</dbReference>
<dbReference type="EMBL" id="SDRB02012469">
    <property type="protein sequence ID" value="THF97627.1"/>
    <property type="molecule type" value="Genomic_DNA"/>
</dbReference>
<protein>
    <recommendedName>
        <fullName evidence="4">Pectinesterase inhibitor domain-containing protein</fullName>
    </recommendedName>
</protein>
<comment type="caution">
    <text evidence="5">The sequence shown here is derived from an EMBL/GenBank/DDBJ whole genome shotgun (WGS) entry which is preliminary data.</text>
</comment>
<dbReference type="PANTHER" id="PTHR36710">
    <property type="entry name" value="PECTINESTERASE INHIBITOR-LIKE"/>
    <property type="match status" value="1"/>
</dbReference>
<comment type="similarity">
    <text evidence="3">Belongs to the PMEI family.</text>
</comment>
<evidence type="ECO:0000256" key="2">
    <source>
        <dbReference type="ARBA" id="ARBA00023157"/>
    </source>
</evidence>
<evidence type="ECO:0000313" key="5">
    <source>
        <dbReference type="EMBL" id="THF97627.1"/>
    </source>
</evidence>
<evidence type="ECO:0000313" key="6">
    <source>
        <dbReference type="Proteomes" id="UP000306102"/>
    </source>
</evidence>
<dbReference type="NCBIfam" id="TIGR01614">
    <property type="entry name" value="PME_inhib"/>
    <property type="match status" value="1"/>
</dbReference>
<dbReference type="InterPro" id="IPR035513">
    <property type="entry name" value="Invertase/methylesterase_inhib"/>
</dbReference>
<gene>
    <name evidence="5" type="ORF">TEA_015692</name>
</gene>
<reference evidence="5 6" key="1">
    <citation type="journal article" date="2018" name="Proc. Natl. Acad. Sci. U.S.A.">
        <title>Draft genome sequence of Camellia sinensis var. sinensis provides insights into the evolution of the tea genome and tea quality.</title>
        <authorList>
            <person name="Wei C."/>
            <person name="Yang H."/>
            <person name="Wang S."/>
            <person name="Zhao J."/>
            <person name="Liu C."/>
            <person name="Gao L."/>
            <person name="Xia E."/>
            <person name="Lu Y."/>
            <person name="Tai Y."/>
            <person name="She G."/>
            <person name="Sun J."/>
            <person name="Cao H."/>
            <person name="Tong W."/>
            <person name="Gao Q."/>
            <person name="Li Y."/>
            <person name="Deng W."/>
            <person name="Jiang X."/>
            <person name="Wang W."/>
            <person name="Chen Q."/>
            <person name="Zhang S."/>
            <person name="Li H."/>
            <person name="Wu J."/>
            <person name="Wang P."/>
            <person name="Li P."/>
            <person name="Shi C."/>
            <person name="Zheng F."/>
            <person name="Jian J."/>
            <person name="Huang B."/>
            <person name="Shan D."/>
            <person name="Shi M."/>
            <person name="Fang C."/>
            <person name="Yue Y."/>
            <person name="Li F."/>
            <person name="Li D."/>
            <person name="Wei S."/>
            <person name="Han B."/>
            <person name="Jiang C."/>
            <person name="Yin Y."/>
            <person name="Xia T."/>
            <person name="Zhang Z."/>
            <person name="Bennetzen J.L."/>
            <person name="Zhao S."/>
            <person name="Wan X."/>
        </authorList>
    </citation>
    <scope>NUCLEOTIDE SEQUENCE [LARGE SCALE GENOMIC DNA]</scope>
    <source>
        <strain evidence="6">cv. Shuchazao</strain>
        <tissue evidence="5">Leaf</tissue>
    </source>
</reference>
<dbReference type="SUPFAM" id="SSF101148">
    <property type="entry name" value="Plant invertase/pectin methylesterase inhibitor"/>
    <property type="match status" value="1"/>
</dbReference>
<dbReference type="SMART" id="SM00856">
    <property type="entry name" value="PMEI"/>
    <property type="match status" value="1"/>
</dbReference>
<evidence type="ECO:0000259" key="4">
    <source>
        <dbReference type="SMART" id="SM00856"/>
    </source>
</evidence>
<sequence>MTATTMGVSMITKFPDLCISTLRSDSRSVTADVKCLACIMLEVALAKATDTLKQVKNLLSKTSEPVLKECLTICASQNESVVEDSIPNAIKNVGLDNDEAIAYEDITISNASTCEDIFAEEPNPRKSPFTASNNAVEHLVASAEGIIEREYDNHVFLEKSHDLIRKLALRSMFLCLFSQDLQVWVPSKRETQIFPTSFPCMWPSGPHLGKEVWDLGKDLDLDLCFDPDVPRTIISFVLDDILGTILPC</sequence>
<evidence type="ECO:0000256" key="1">
    <source>
        <dbReference type="ARBA" id="ARBA00022729"/>
    </source>
</evidence>
<dbReference type="PANTHER" id="PTHR36710:SF18">
    <property type="entry name" value="PECTINESTERASE INHIBITOR 5-RELATED"/>
    <property type="match status" value="1"/>
</dbReference>
<dbReference type="InterPro" id="IPR006501">
    <property type="entry name" value="Pectinesterase_inhib_dom"/>
</dbReference>
<dbReference type="Proteomes" id="UP000306102">
    <property type="component" value="Unassembled WGS sequence"/>
</dbReference>
<dbReference type="Pfam" id="PF04043">
    <property type="entry name" value="PMEI"/>
    <property type="match status" value="1"/>
</dbReference>
<organism evidence="5 6">
    <name type="scientific">Camellia sinensis var. sinensis</name>
    <name type="common">China tea</name>
    <dbReference type="NCBI Taxonomy" id="542762"/>
    <lineage>
        <taxon>Eukaryota</taxon>
        <taxon>Viridiplantae</taxon>
        <taxon>Streptophyta</taxon>
        <taxon>Embryophyta</taxon>
        <taxon>Tracheophyta</taxon>
        <taxon>Spermatophyta</taxon>
        <taxon>Magnoliopsida</taxon>
        <taxon>eudicotyledons</taxon>
        <taxon>Gunneridae</taxon>
        <taxon>Pentapetalae</taxon>
        <taxon>asterids</taxon>
        <taxon>Ericales</taxon>
        <taxon>Theaceae</taxon>
        <taxon>Camellia</taxon>
    </lineage>
</organism>
<keyword evidence="2" id="KW-1015">Disulfide bond</keyword>
<proteinExistence type="inferred from homology"/>
<dbReference type="Gene3D" id="1.20.140.40">
    <property type="entry name" value="Invertase/pectin methylesterase inhibitor family protein"/>
    <property type="match status" value="1"/>
</dbReference>
<accession>A0A4S4D5T2</accession>
<name>A0A4S4D5T2_CAMSN</name>
<keyword evidence="6" id="KW-1185">Reference proteome</keyword>
<feature type="domain" description="Pectinesterase inhibitor" evidence="4">
    <location>
        <begin position="4"/>
        <end position="146"/>
    </location>
</feature>